<dbReference type="GO" id="GO:0009253">
    <property type="term" value="P:peptidoglycan catabolic process"/>
    <property type="evidence" value="ECO:0007669"/>
    <property type="project" value="InterPro"/>
</dbReference>
<comment type="similarity">
    <text evidence="1">Belongs to the glycosyl hydrolase 25 family.</text>
</comment>
<dbReference type="Gene3D" id="3.20.20.80">
    <property type="entry name" value="Glycosidases"/>
    <property type="match status" value="1"/>
</dbReference>
<dbReference type="PROSITE" id="PS51904">
    <property type="entry name" value="GLYCOSYL_HYDROL_F25_2"/>
    <property type="match status" value="1"/>
</dbReference>
<dbReference type="InterPro" id="IPR017853">
    <property type="entry name" value="GH"/>
</dbReference>
<dbReference type="GO" id="GO:0016998">
    <property type="term" value="P:cell wall macromolecule catabolic process"/>
    <property type="evidence" value="ECO:0007669"/>
    <property type="project" value="InterPro"/>
</dbReference>
<proteinExistence type="inferred from homology"/>
<evidence type="ECO:0000256" key="2">
    <source>
        <dbReference type="ARBA" id="ARBA00022729"/>
    </source>
</evidence>
<dbReference type="InterPro" id="IPR051595">
    <property type="entry name" value="GH25_Enzymes"/>
</dbReference>
<comment type="caution">
    <text evidence="3">The sequence shown here is derived from an EMBL/GenBank/DDBJ whole genome shotgun (WGS) entry which is preliminary data.</text>
</comment>
<dbReference type="SUPFAM" id="SSF51445">
    <property type="entry name" value="(Trans)glycosidases"/>
    <property type="match status" value="1"/>
</dbReference>
<dbReference type="Pfam" id="PF01183">
    <property type="entry name" value="Glyco_hydro_25"/>
    <property type="match status" value="1"/>
</dbReference>
<evidence type="ECO:0000313" key="4">
    <source>
        <dbReference type="Proteomes" id="UP000717585"/>
    </source>
</evidence>
<keyword evidence="2" id="KW-0732">Signal</keyword>
<dbReference type="GO" id="GO:0007165">
    <property type="term" value="P:signal transduction"/>
    <property type="evidence" value="ECO:0007669"/>
    <property type="project" value="TreeGrafter"/>
</dbReference>
<keyword evidence="4" id="KW-1185">Reference proteome</keyword>
<evidence type="ECO:0000313" key="3">
    <source>
        <dbReference type="EMBL" id="KAG9391077.1"/>
    </source>
</evidence>
<organism evidence="3 4">
    <name type="scientific">Carpediemonas membranifera</name>
    <dbReference type="NCBI Taxonomy" id="201153"/>
    <lineage>
        <taxon>Eukaryota</taxon>
        <taxon>Metamonada</taxon>
        <taxon>Carpediemonas-like organisms</taxon>
        <taxon>Carpediemonas</taxon>
    </lineage>
</organism>
<keyword evidence="3" id="KW-0378">Hydrolase</keyword>
<accession>A0A8J6B6M0</accession>
<evidence type="ECO:0000256" key="1">
    <source>
        <dbReference type="ARBA" id="ARBA00010646"/>
    </source>
</evidence>
<dbReference type="OrthoDB" id="2251794at2759"/>
<gene>
    <name evidence="3" type="ORF">J8273_7351</name>
</gene>
<dbReference type="PANTHER" id="PTHR23208:SF36">
    <property type="entry name" value="LYSOZYME-RELATED"/>
    <property type="match status" value="1"/>
</dbReference>
<dbReference type="EMBL" id="JAHDYR010000062">
    <property type="protein sequence ID" value="KAG9391077.1"/>
    <property type="molecule type" value="Genomic_DNA"/>
</dbReference>
<dbReference type="InterPro" id="IPR002053">
    <property type="entry name" value="Glyco_hydro_25"/>
</dbReference>
<name>A0A8J6B6M0_9EUKA</name>
<dbReference type="PANTHER" id="PTHR23208">
    <property type="entry name" value="LYSOZYME PROTEIN"/>
    <property type="match status" value="1"/>
</dbReference>
<reference evidence="3" key="1">
    <citation type="submission" date="2021-05" db="EMBL/GenBank/DDBJ databases">
        <title>A free-living protist that lacks canonical eukaryotic 1 DNA replication and segregation systems.</title>
        <authorList>
            <person name="Salas-Leiva D.E."/>
            <person name="Tromer E.C."/>
            <person name="Curtis B.A."/>
            <person name="Jerlstrom-Hultqvist J."/>
            <person name="Kolisko M."/>
            <person name="Yi Z."/>
            <person name="Salas-Leiva J.S."/>
            <person name="Gallot-Lavallee L."/>
            <person name="Kops G.J.P.L."/>
            <person name="Archibald J.M."/>
            <person name="Simpson A.G.B."/>
            <person name="Roger A.J."/>
        </authorList>
    </citation>
    <scope>NUCLEOTIDE SEQUENCE</scope>
    <source>
        <strain evidence="3">BICM</strain>
    </source>
</reference>
<dbReference type="Proteomes" id="UP000717585">
    <property type="component" value="Unassembled WGS sequence"/>
</dbReference>
<sequence length="234" mass="26415">MTLISCFSTEKNLEDQNTTMKHICVLLLIGVVLASRGFDVSYFQGAPSISDFECLVKNGYGDFAVLQAQRSTGAYNQYVGQTYRNVKAAGIKYVDMYFFPSKHHDPVQQVHDTVAKLKADGVYSSSIQMWIDVENTALYFSTCAENVAFLHKIIDTLHASWPGRVGMYTSESQWNPIACNSKEFADMQLWWPRYDGVESLSHNWASFGGWSRPAVKQYRGSVPMCGTTIDEDFY</sequence>
<protein>
    <submittedName>
        <fullName evidence="3">Glycoside hydrolase, family 25</fullName>
    </submittedName>
</protein>
<dbReference type="GO" id="GO:0003796">
    <property type="term" value="F:lysozyme activity"/>
    <property type="evidence" value="ECO:0007669"/>
    <property type="project" value="InterPro"/>
</dbReference>
<dbReference type="AlphaFoldDB" id="A0A8J6B6M0"/>